<dbReference type="InterPro" id="IPR005123">
    <property type="entry name" value="Oxoglu/Fe-dep_dioxygenase_dom"/>
</dbReference>
<evidence type="ECO:0000256" key="1">
    <source>
        <dbReference type="ARBA" id="ARBA00022723"/>
    </source>
</evidence>
<evidence type="ECO:0000256" key="3">
    <source>
        <dbReference type="RuleBase" id="RU003682"/>
    </source>
</evidence>
<evidence type="ECO:0000256" key="4">
    <source>
        <dbReference type="SAM" id="MobiDB-lite"/>
    </source>
</evidence>
<dbReference type="SUPFAM" id="SSF51197">
    <property type="entry name" value="Clavaminate synthase-like"/>
    <property type="match status" value="1"/>
</dbReference>
<dbReference type="InterPro" id="IPR027443">
    <property type="entry name" value="IPNS-like_sf"/>
</dbReference>
<dbReference type="InterPro" id="IPR050231">
    <property type="entry name" value="Iron_ascorbate_oxido_reductase"/>
</dbReference>
<keyword evidence="1 3" id="KW-0479">Metal-binding</keyword>
<proteinExistence type="inferred from homology"/>
<evidence type="ECO:0000259" key="5">
    <source>
        <dbReference type="PROSITE" id="PS51471"/>
    </source>
</evidence>
<keyword evidence="3" id="KW-0560">Oxidoreductase</keyword>
<dbReference type="InterPro" id="IPR044861">
    <property type="entry name" value="IPNS-like_FE2OG_OXY"/>
</dbReference>
<reference evidence="6 7" key="1">
    <citation type="journal article" date="2023" name="Plants (Basel)">
        <title>Bridging the Gap: Combining Genomics and Transcriptomics Approaches to Understand Stylosanthes scabra, an Orphan Legume from the Brazilian Caatinga.</title>
        <authorList>
            <person name="Ferreira-Neto J.R.C."/>
            <person name="da Silva M.D."/>
            <person name="Binneck E."/>
            <person name="de Melo N.F."/>
            <person name="da Silva R.H."/>
            <person name="de Melo A.L.T.M."/>
            <person name="Pandolfi V."/>
            <person name="Bustamante F.O."/>
            <person name="Brasileiro-Vidal A.C."/>
            <person name="Benko-Iseppon A.M."/>
        </authorList>
    </citation>
    <scope>NUCLEOTIDE SEQUENCE [LARGE SCALE GENOMIC DNA]</scope>
    <source>
        <tissue evidence="6">Leaves</tissue>
    </source>
</reference>
<sequence>MLHYSSNKRTMNNLESYPPILRHHHHHHQSPESDPNESNNDLIDDVAQDSGLDPSPVPVIDLECLEQEKEGFEEACKDWGLFRLVNHGIPLTLLKELQEQAKELFSMPYETKHDTCNESASPITYFWGTPALTPTGTALNRGPKNFNWVEGFDVPLGQLSKFQPHLPTLDSIRLLLMEYERHLSRIATTIFKAMIKNLDLNNNNNNNNNMMNHSEECSPSYVSRETGMVRMYRYPPCTDTSIGWGMEVHTDSSVLSILNQDDHVSALQFLKDDQWLTVKPLSNTLIVNLGDMMQAISNDRYKSVQHRVRVNKERERISICYFVFPAEDAVIESPNYKPFTYNQFREQVQQDIKALGYKVGLPRFKHSQHF</sequence>
<dbReference type="InterPro" id="IPR026992">
    <property type="entry name" value="DIOX_N"/>
</dbReference>
<keyword evidence="7" id="KW-1185">Reference proteome</keyword>
<comment type="similarity">
    <text evidence="3">Belongs to the iron/ascorbate-dependent oxidoreductase family.</text>
</comment>
<evidence type="ECO:0000313" key="6">
    <source>
        <dbReference type="EMBL" id="MED6133389.1"/>
    </source>
</evidence>
<dbReference type="PROSITE" id="PS51471">
    <property type="entry name" value="FE2OG_OXY"/>
    <property type="match status" value="1"/>
</dbReference>
<evidence type="ECO:0000256" key="2">
    <source>
        <dbReference type="ARBA" id="ARBA00023004"/>
    </source>
</evidence>
<dbReference type="EMBL" id="JASCZI010060523">
    <property type="protein sequence ID" value="MED6133389.1"/>
    <property type="molecule type" value="Genomic_DNA"/>
</dbReference>
<feature type="domain" description="Fe2OG dioxygenase" evidence="5">
    <location>
        <begin position="225"/>
        <end position="325"/>
    </location>
</feature>
<accession>A0ABU6SAU6</accession>
<feature type="region of interest" description="Disordered" evidence="4">
    <location>
        <begin position="24"/>
        <end position="50"/>
    </location>
</feature>
<evidence type="ECO:0000313" key="7">
    <source>
        <dbReference type="Proteomes" id="UP001341840"/>
    </source>
</evidence>
<keyword evidence="2 3" id="KW-0408">Iron</keyword>
<protein>
    <recommendedName>
        <fullName evidence="5">Fe2OG dioxygenase domain-containing protein</fullName>
    </recommendedName>
</protein>
<dbReference type="Pfam" id="PF03171">
    <property type="entry name" value="2OG-FeII_Oxy"/>
    <property type="match status" value="1"/>
</dbReference>
<gene>
    <name evidence="6" type="ORF">PIB30_027813</name>
</gene>
<dbReference type="PRINTS" id="PR00682">
    <property type="entry name" value="IPNSYNTHASE"/>
</dbReference>
<name>A0ABU6SAU6_9FABA</name>
<feature type="compositionally biased region" description="Polar residues" evidence="4">
    <location>
        <begin position="32"/>
        <end position="41"/>
    </location>
</feature>
<organism evidence="6 7">
    <name type="scientific">Stylosanthes scabra</name>
    <dbReference type="NCBI Taxonomy" id="79078"/>
    <lineage>
        <taxon>Eukaryota</taxon>
        <taxon>Viridiplantae</taxon>
        <taxon>Streptophyta</taxon>
        <taxon>Embryophyta</taxon>
        <taxon>Tracheophyta</taxon>
        <taxon>Spermatophyta</taxon>
        <taxon>Magnoliopsida</taxon>
        <taxon>eudicotyledons</taxon>
        <taxon>Gunneridae</taxon>
        <taxon>Pentapetalae</taxon>
        <taxon>rosids</taxon>
        <taxon>fabids</taxon>
        <taxon>Fabales</taxon>
        <taxon>Fabaceae</taxon>
        <taxon>Papilionoideae</taxon>
        <taxon>50 kb inversion clade</taxon>
        <taxon>dalbergioids sensu lato</taxon>
        <taxon>Dalbergieae</taxon>
        <taxon>Pterocarpus clade</taxon>
        <taxon>Stylosanthes</taxon>
    </lineage>
</organism>
<dbReference type="Pfam" id="PF14226">
    <property type="entry name" value="DIOX_N"/>
    <property type="match status" value="1"/>
</dbReference>
<dbReference type="PANTHER" id="PTHR47990">
    <property type="entry name" value="2-OXOGLUTARATE (2OG) AND FE(II)-DEPENDENT OXYGENASE SUPERFAMILY PROTEIN-RELATED"/>
    <property type="match status" value="1"/>
</dbReference>
<dbReference type="Gene3D" id="2.60.120.330">
    <property type="entry name" value="B-lactam Antibiotic, Isopenicillin N Synthase, Chain"/>
    <property type="match status" value="1"/>
</dbReference>
<dbReference type="Proteomes" id="UP001341840">
    <property type="component" value="Unassembled WGS sequence"/>
</dbReference>
<comment type="caution">
    <text evidence="6">The sequence shown here is derived from an EMBL/GenBank/DDBJ whole genome shotgun (WGS) entry which is preliminary data.</text>
</comment>